<dbReference type="Proteomes" id="UP001596500">
    <property type="component" value="Unassembled WGS sequence"/>
</dbReference>
<dbReference type="EMBL" id="JBHTBW010000087">
    <property type="protein sequence ID" value="MFC7443410.1"/>
    <property type="molecule type" value="Genomic_DNA"/>
</dbReference>
<dbReference type="SUPFAM" id="SSF56235">
    <property type="entry name" value="N-terminal nucleophile aminohydrolases (Ntn hydrolases)"/>
    <property type="match status" value="1"/>
</dbReference>
<organism evidence="1 2">
    <name type="scientific">Laceyella putida</name>
    <dbReference type="NCBI Taxonomy" id="110101"/>
    <lineage>
        <taxon>Bacteria</taxon>
        <taxon>Bacillati</taxon>
        <taxon>Bacillota</taxon>
        <taxon>Bacilli</taxon>
        <taxon>Bacillales</taxon>
        <taxon>Thermoactinomycetaceae</taxon>
        <taxon>Laceyella</taxon>
    </lineage>
</organism>
<protein>
    <submittedName>
        <fullName evidence="1">Uncharacterized protein</fullName>
    </submittedName>
</protein>
<name>A0ABW2RQR8_9BACL</name>
<proteinExistence type="predicted"/>
<evidence type="ECO:0000313" key="2">
    <source>
        <dbReference type="Proteomes" id="UP001596500"/>
    </source>
</evidence>
<dbReference type="RefSeq" id="WP_379867742.1">
    <property type="nucleotide sequence ID" value="NZ_JBHTBW010000087.1"/>
</dbReference>
<accession>A0ABW2RQR8</accession>
<keyword evidence="2" id="KW-1185">Reference proteome</keyword>
<comment type="caution">
    <text evidence="1">The sequence shown here is derived from an EMBL/GenBank/DDBJ whole genome shotgun (WGS) entry which is preliminary data.</text>
</comment>
<evidence type="ECO:0000313" key="1">
    <source>
        <dbReference type="EMBL" id="MFC7443410.1"/>
    </source>
</evidence>
<dbReference type="InterPro" id="IPR029055">
    <property type="entry name" value="Ntn_hydrolases_N"/>
</dbReference>
<sequence>MTCIVGLVADNKVYLGGDCAGVSHYHLQVRRDPKVFKQGPFLIGFTSSFRMGQLLRFSFVPPSPEGREDLYQFMCTTFIDAIRDCLKQGGYTQIQSNKESAGTFLVGYQNRLFRIDSDFQVAEFSDGMDAIGSGSHVALGALFASKEKDPRERVFQALYAAERFNAAVRGPYTILST</sequence>
<reference evidence="2" key="1">
    <citation type="journal article" date="2019" name="Int. J. Syst. Evol. Microbiol.">
        <title>The Global Catalogue of Microorganisms (GCM) 10K type strain sequencing project: providing services to taxonomists for standard genome sequencing and annotation.</title>
        <authorList>
            <consortium name="The Broad Institute Genomics Platform"/>
            <consortium name="The Broad Institute Genome Sequencing Center for Infectious Disease"/>
            <person name="Wu L."/>
            <person name="Ma J."/>
        </authorList>
    </citation>
    <scope>NUCLEOTIDE SEQUENCE [LARGE SCALE GENOMIC DNA]</scope>
    <source>
        <strain evidence="2">CGMCC 1.12942</strain>
    </source>
</reference>
<dbReference type="Gene3D" id="3.60.20.10">
    <property type="entry name" value="Glutamine Phosphoribosylpyrophosphate, subunit 1, domain 1"/>
    <property type="match status" value="1"/>
</dbReference>
<gene>
    <name evidence="1" type="ORF">ACFQNG_20340</name>
</gene>